<reference evidence="3" key="3">
    <citation type="submission" date="2025-08" db="UniProtKB">
        <authorList>
            <consortium name="RefSeq"/>
        </authorList>
    </citation>
    <scope>IDENTIFICATION</scope>
    <source>
        <strain evidence="3">CBS 342.82</strain>
    </source>
</reference>
<dbReference type="GeneID" id="54356944"/>
<reference evidence="3" key="2">
    <citation type="submission" date="2020-04" db="EMBL/GenBank/DDBJ databases">
        <authorList>
            <consortium name="NCBI Genome Project"/>
        </authorList>
    </citation>
    <scope>NUCLEOTIDE SEQUENCE</scope>
    <source>
        <strain evidence="3">CBS 342.82</strain>
    </source>
</reference>
<gene>
    <name evidence="3" type="ORF">K489DRAFT_14218</name>
</gene>
<dbReference type="AlphaFoldDB" id="A0A6J3MHL8"/>
<dbReference type="RefSeq" id="XP_033464414.1">
    <property type="nucleotide sequence ID" value="XM_033599145.1"/>
</dbReference>
<protein>
    <submittedName>
        <fullName evidence="3">Uncharacterized protein</fullName>
    </submittedName>
</protein>
<feature type="compositionally biased region" description="Low complexity" evidence="1">
    <location>
        <begin position="18"/>
        <end position="50"/>
    </location>
</feature>
<feature type="region of interest" description="Disordered" evidence="1">
    <location>
        <begin position="1"/>
        <end position="82"/>
    </location>
</feature>
<feature type="region of interest" description="Disordered" evidence="1">
    <location>
        <begin position="150"/>
        <end position="169"/>
    </location>
</feature>
<keyword evidence="2" id="KW-1185">Reference proteome</keyword>
<proteinExistence type="predicted"/>
<reference evidence="3" key="1">
    <citation type="submission" date="2020-01" db="EMBL/GenBank/DDBJ databases">
        <authorList>
            <consortium name="DOE Joint Genome Institute"/>
            <person name="Haridas S."/>
            <person name="Albert R."/>
            <person name="Binder M."/>
            <person name="Bloem J."/>
            <person name="Labutti K."/>
            <person name="Salamov A."/>
            <person name="Andreopoulos B."/>
            <person name="Baker S.E."/>
            <person name="Barry K."/>
            <person name="Bills G."/>
            <person name="Bluhm B.H."/>
            <person name="Cannon C."/>
            <person name="Castanera R."/>
            <person name="Culley D.E."/>
            <person name="Daum C."/>
            <person name="Ezra D."/>
            <person name="Gonzalez J.B."/>
            <person name="Henrissat B."/>
            <person name="Kuo A."/>
            <person name="Liang C."/>
            <person name="Lipzen A."/>
            <person name="Lutzoni F."/>
            <person name="Magnuson J."/>
            <person name="Mondo S."/>
            <person name="Nolan M."/>
            <person name="Ohm R."/>
            <person name="Pangilinan J."/>
            <person name="Park H.-J."/>
            <person name="Ramirez L."/>
            <person name="Alfaro M."/>
            <person name="Sun H."/>
            <person name="Tritt A."/>
            <person name="Yoshinaga Y."/>
            <person name="Zwiers L.-H."/>
            <person name="Turgeon B.G."/>
            <person name="Goodwin S.B."/>
            <person name="Spatafora J.W."/>
            <person name="Crous P.W."/>
            <person name="Grigoriev I.V."/>
        </authorList>
    </citation>
    <scope>NUCLEOTIDE SEQUENCE</scope>
    <source>
        <strain evidence="3">CBS 342.82</strain>
    </source>
</reference>
<accession>A0A6J3MHL8</accession>
<evidence type="ECO:0000313" key="2">
    <source>
        <dbReference type="Proteomes" id="UP000504637"/>
    </source>
</evidence>
<feature type="compositionally biased region" description="Low complexity" evidence="1">
    <location>
        <begin position="57"/>
        <end position="80"/>
    </location>
</feature>
<dbReference type="OrthoDB" id="5598843at2759"/>
<name>A0A6J3MHL8_9PEZI</name>
<organism evidence="3">
    <name type="scientific">Dissoconium aciculare CBS 342.82</name>
    <dbReference type="NCBI Taxonomy" id="1314786"/>
    <lineage>
        <taxon>Eukaryota</taxon>
        <taxon>Fungi</taxon>
        <taxon>Dikarya</taxon>
        <taxon>Ascomycota</taxon>
        <taxon>Pezizomycotina</taxon>
        <taxon>Dothideomycetes</taxon>
        <taxon>Dothideomycetidae</taxon>
        <taxon>Mycosphaerellales</taxon>
        <taxon>Dissoconiaceae</taxon>
        <taxon>Dissoconium</taxon>
    </lineage>
</organism>
<dbReference type="Proteomes" id="UP000504637">
    <property type="component" value="Unplaced"/>
</dbReference>
<feature type="compositionally biased region" description="Polar residues" evidence="1">
    <location>
        <begin position="1"/>
        <end position="11"/>
    </location>
</feature>
<evidence type="ECO:0000313" key="3">
    <source>
        <dbReference type="RefSeq" id="XP_033464414.1"/>
    </source>
</evidence>
<evidence type="ECO:0000256" key="1">
    <source>
        <dbReference type="SAM" id="MobiDB-lite"/>
    </source>
</evidence>
<sequence length="199" mass="21138">MSSSSHPNAWQTAGRGGRQQLQQHHQLGLTSRTPQNRSSNASPSQSQQHSAPPPALPKQTLAQQQQQQQQQQAPQEARPPVGNAWTQRQVQTSHSNLVSPSAANAGNGSIQHTFDAFAVSERTHAPLHGFNAVEVKAFLAREPALSSYKAATPAVPPTTTPDAPRNSGGAWGAKVSPGMTNQGFFIQLAKQVATFEDGG</sequence>